<reference evidence="6 7" key="1">
    <citation type="submission" date="2024-08" db="EMBL/GenBank/DDBJ databases">
        <title>Draft Genome Sequence of Legionella lytica strain DSB2004, Isolated From a Fire Sprinkler System.</title>
        <authorList>
            <person name="Everhart A.D."/>
            <person name="Kidane D.T."/>
            <person name="Farone A.L."/>
            <person name="Farone M.B."/>
        </authorList>
    </citation>
    <scope>NUCLEOTIDE SEQUENCE [LARGE SCALE GENOMIC DNA]</scope>
    <source>
        <strain evidence="6 7">DSB2004</strain>
    </source>
</reference>
<keyword evidence="7" id="KW-1185">Reference proteome</keyword>
<keyword evidence="3 5" id="KW-1133">Transmembrane helix</keyword>
<evidence type="ECO:0000313" key="7">
    <source>
        <dbReference type="Proteomes" id="UP001615550"/>
    </source>
</evidence>
<feature type="transmembrane region" description="Helical" evidence="5">
    <location>
        <begin position="123"/>
        <end position="140"/>
    </location>
</feature>
<dbReference type="PANTHER" id="PTHR20855:SF3">
    <property type="entry name" value="LD03007P"/>
    <property type="match status" value="1"/>
</dbReference>
<sequence length="208" mass="23471">MRPIARGYTHLAAFFIILYPSILLLIDSNGPRALVASLIYTGSLMMQYGVSGFYHTKTWSREKYLLLRRLDHASIFVLIAGSATPICLLKLKNPVGLQLLSIFWLVALAGICMTTIWTHAPKWTRALLYLFMGWIGVFYFPEIKSSLDLIDTQLLVLGGVTYTIGALIYAFKWPDPFPTVFGYHEVFHLLVILGSSFHFALNYNLATT</sequence>
<feature type="transmembrane region" description="Helical" evidence="5">
    <location>
        <begin position="152"/>
        <end position="171"/>
    </location>
</feature>
<feature type="transmembrane region" description="Helical" evidence="5">
    <location>
        <begin position="96"/>
        <end position="117"/>
    </location>
</feature>
<dbReference type="RefSeq" id="WP_400188024.1">
    <property type="nucleotide sequence ID" value="NZ_JBGORX010000004.1"/>
</dbReference>
<dbReference type="PANTHER" id="PTHR20855">
    <property type="entry name" value="ADIPOR/PROGESTIN RECEPTOR-RELATED"/>
    <property type="match status" value="1"/>
</dbReference>
<dbReference type="Pfam" id="PF03006">
    <property type="entry name" value="HlyIII"/>
    <property type="match status" value="1"/>
</dbReference>
<feature type="transmembrane region" description="Helical" evidence="5">
    <location>
        <begin position="6"/>
        <end position="26"/>
    </location>
</feature>
<feature type="transmembrane region" description="Helical" evidence="5">
    <location>
        <begin position="33"/>
        <end position="50"/>
    </location>
</feature>
<comment type="caution">
    <text evidence="6">The sequence shown here is derived from an EMBL/GenBank/DDBJ whole genome shotgun (WGS) entry which is preliminary data.</text>
</comment>
<feature type="transmembrane region" description="Helical" evidence="5">
    <location>
        <begin position="70"/>
        <end position="89"/>
    </location>
</feature>
<organism evidence="6 7">
    <name type="scientific">Legionella lytica</name>
    <dbReference type="NCBI Taxonomy" id="96232"/>
    <lineage>
        <taxon>Bacteria</taxon>
        <taxon>Pseudomonadati</taxon>
        <taxon>Pseudomonadota</taxon>
        <taxon>Gammaproteobacteria</taxon>
        <taxon>Legionellales</taxon>
        <taxon>Legionellaceae</taxon>
        <taxon>Legionella</taxon>
    </lineage>
</organism>
<protein>
    <submittedName>
        <fullName evidence="6">Hemolysin III family protein</fullName>
    </submittedName>
</protein>
<keyword evidence="2 5" id="KW-0812">Transmembrane</keyword>
<proteinExistence type="predicted"/>
<evidence type="ECO:0000256" key="4">
    <source>
        <dbReference type="ARBA" id="ARBA00023136"/>
    </source>
</evidence>
<name>A0ABW8DBJ6_9GAMM</name>
<evidence type="ECO:0000256" key="1">
    <source>
        <dbReference type="ARBA" id="ARBA00004141"/>
    </source>
</evidence>
<evidence type="ECO:0000256" key="5">
    <source>
        <dbReference type="SAM" id="Phobius"/>
    </source>
</evidence>
<gene>
    <name evidence="6" type="ORF">ACD661_11595</name>
</gene>
<feature type="transmembrane region" description="Helical" evidence="5">
    <location>
        <begin position="186"/>
        <end position="205"/>
    </location>
</feature>
<evidence type="ECO:0000256" key="3">
    <source>
        <dbReference type="ARBA" id="ARBA00022989"/>
    </source>
</evidence>
<dbReference type="Proteomes" id="UP001615550">
    <property type="component" value="Unassembled WGS sequence"/>
</dbReference>
<dbReference type="EMBL" id="JBGORX010000004">
    <property type="protein sequence ID" value="MFJ1269201.1"/>
    <property type="molecule type" value="Genomic_DNA"/>
</dbReference>
<evidence type="ECO:0000256" key="2">
    <source>
        <dbReference type="ARBA" id="ARBA00022692"/>
    </source>
</evidence>
<comment type="subcellular location">
    <subcellularLocation>
        <location evidence="1">Membrane</location>
        <topology evidence="1">Multi-pass membrane protein</topology>
    </subcellularLocation>
</comment>
<accession>A0ABW8DBJ6</accession>
<dbReference type="InterPro" id="IPR004254">
    <property type="entry name" value="AdipoR/HlyIII-related"/>
</dbReference>
<keyword evidence="4 5" id="KW-0472">Membrane</keyword>
<evidence type="ECO:0000313" key="6">
    <source>
        <dbReference type="EMBL" id="MFJ1269201.1"/>
    </source>
</evidence>